<evidence type="ECO:0000256" key="5">
    <source>
        <dbReference type="ARBA" id="ARBA00022801"/>
    </source>
</evidence>
<dbReference type="InterPro" id="IPR011765">
    <property type="entry name" value="Pept_M16_N"/>
</dbReference>
<keyword evidence="9" id="KW-0732">Signal</keyword>
<dbReference type="InterPro" id="IPR001431">
    <property type="entry name" value="Pept_M16_Zn_BS"/>
</dbReference>
<evidence type="ECO:0000256" key="4">
    <source>
        <dbReference type="ARBA" id="ARBA00022723"/>
    </source>
</evidence>
<keyword evidence="3" id="KW-0645">Protease</keyword>
<dbReference type="PANTHER" id="PTHR43690:SF17">
    <property type="entry name" value="PROTEIN YHJJ"/>
    <property type="match status" value="1"/>
</dbReference>
<evidence type="ECO:0000256" key="1">
    <source>
        <dbReference type="ARBA" id="ARBA00001947"/>
    </source>
</evidence>
<proteinExistence type="inferred from homology"/>
<dbReference type="Gene3D" id="3.30.830.10">
    <property type="entry name" value="Metalloenzyme, LuxS/M16 peptidase-like"/>
    <property type="match status" value="4"/>
</dbReference>
<feature type="domain" description="Peptidase M16 C-terminal" evidence="11">
    <location>
        <begin position="253"/>
        <end position="425"/>
    </location>
</feature>
<reference evidence="12" key="1">
    <citation type="submission" date="2020-01" db="EMBL/GenBank/DDBJ databases">
        <authorList>
            <person name="Meier V. D."/>
            <person name="Meier V D."/>
        </authorList>
    </citation>
    <scope>NUCLEOTIDE SEQUENCE</scope>
    <source>
        <strain evidence="12">HLG_WM_MAG_10</strain>
    </source>
</reference>
<evidence type="ECO:0000256" key="3">
    <source>
        <dbReference type="ARBA" id="ARBA00022670"/>
    </source>
</evidence>
<evidence type="ECO:0000256" key="2">
    <source>
        <dbReference type="ARBA" id="ARBA00007261"/>
    </source>
</evidence>
<keyword evidence="5" id="KW-0378">Hydrolase</keyword>
<keyword evidence="7" id="KW-0482">Metalloprotease</keyword>
<feature type="signal peptide" evidence="9">
    <location>
        <begin position="1"/>
        <end position="22"/>
    </location>
</feature>
<dbReference type="EMBL" id="CACVAQ010000035">
    <property type="protein sequence ID" value="CAA6799509.1"/>
    <property type="molecule type" value="Genomic_DNA"/>
</dbReference>
<evidence type="ECO:0000259" key="11">
    <source>
        <dbReference type="Pfam" id="PF05193"/>
    </source>
</evidence>
<evidence type="ECO:0000259" key="10">
    <source>
        <dbReference type="Pfam" id="PF00675"/>
    </source>
</evidence>
<feature type="domain" description="Peptidase M16 C-terminal" evidence="11">
    <location>
        <begin position="746"/>
        <end position="867"/>
    </location>
</feature>
<evidence type="ECO:0000313" key="12">
    <source>
        <dbReference type="EMBL" id="CAA6799509.1"/>
    </source>
</evidence>
<dbReference type="InterPro" id="IPR050626">
    <property type="entry name" value="Peptidase_M16"/>
</dbReference>
<comment type="similarity">
    <text evidence="2 8">Belongs to the peptidase M16 family.</text>
</comment>
<dbReference type="GO" id="GO:0006508">
    <property type="term" value="P:proteolysis"/>
    <property type="evidence" value="ECO:0007669"/>
    <property type="project" value="UniProtKB-KW"/>
</dbReference>
<dbReference type="InterPro" id="IPR011249">
    <property type="entry name" value="Metalloenz_LuxS/M16"/>
</dbReference>
<organism evidence="12">
    <name type="scientific">uncultured Aureispira sp</name>
    <dbReference type="NCBI Taxonomy" id="1331704"/>
    <lineage>
        <taxon>Bacteria</taxon>
        <taxon>Pseudomonadati</taxon>
        <taxon>Bacteroidota</taxon>
        <taxon>Saprospiria</taxon>
        <taxon>Saprospirales</taxon>
        <taxon>Saprospiraceae</taxon>
        <taxon>Aureispira</taxon>
        <taxon>environmental samples</taxon>
    </lineage>
</organism>
<evidence type="ECO:0000256" key="6">
    <source>
        <dbReference type="ARBA" id="ARBA00022833"/>
    </source>
</evidence>
<name>A0A6S6S3N3_9BACT</name>
<dbReference type="PANTHER" id="PTHR43690">
    <property type="entry name" value="NARDILYSIN"/>
    <property type="match status" value="1"/>
</dbReference>
<accession>A0A6S6S3N3</accession>
<evidence type="ECO:0000256" key="7">
    <source>
        <dbReference type="ARBA" id="ARBA00023049"/>
    </source>
</evidence>
<dbReference type="InterPro" id="IPR007863">
    <property type="entry name" value="Peptidase_M16_C"/>
</dbReference>
<dbReference type="Pfam" id="PF05193">
    <property type="entry name" value="Peptidase_M16_C"/>
    <property type="match status" value="2"/>
</dbReference>
<gene>
    <name evidence="12" type="ORF">HELGO_WM29498</name>
</gene>
<dbReference type="GO" id="GO:0046872">
    <property type="term" value="F:metal ion binding"/>
    <property type="evidence" value="ECO:0007669"/>
    <property type="project" value="UniProtKB-KW"/>
</dbReference>
<dbReference type="GO" id="GO:0004222">
    <property type="term" value="F:metalloendopeptidase activity"/>
    <property type="evidence" value="ECO:0007669"/>
    <property type="project" value="InterPro"/>
</dbReference>
<keyword evidence="4" id="KW-0479">Metal-binding</keyword>
<keyword evidence="6" id="KW-0862">Zinc</keyword>
<protein>
    <submittedName>
        <fullName evidence="12">Peptidase M16 domain protein</fullName>
    </submittedName>
</protein>
<comment type="cofactor">
    <cofactor evidence="1">
        <name>Zn(2+)</name>
        <dbReference type="ChEBI" id="CHEBI:29105"/>
    </cofactor>
</comment>
<evidence type="ECO:0000256" key="9">
    <source>
        <dbReference type="SAM" id="SignalP"/>
    </source>
</evidence>
<dbReference type="PROSITE" id="PS00143">
    <property type="entry name" value="INSULINASE"/>
    <property type="match status" value="1"/>
</dbReference>
<dbReference type="SUPFAM" id="SSF63411">
    <property type="entry name" value="LuxS/MPP-like metallohydrolase"/>
    <property type="match status" value="4"/>
</dbReference>
<feature type="domain" description="Peptidase M16 N-terminal" evidence="10">
    <location>
        <begin position="63"/>
        <end position="99"/>
    </location>
</feature>
<feature type="chain" id="PRO_5027819463" evidence="9">
    <location>
        <begin position="23"/>
        <end position="986"/>
    </location>
</feature>
<dbReference type="Pfam" id="PF00675">
    <property type="entry name" value="Peptidase_M16"/>
    <property type="match status" value="1"/>
</dbReference>
<sequence>MKLRTKILSAVLLVCIAFASQAQSGKYKYETVEGDPLKTKIYTLKNGLKVYMSVYKDAPRIQTFVAVKTGSRNDPSDATGLAHYLEHMMFKGTSEIASLDWEKEKVLLKQISDLYEKNRTATEADRKTNLEQIDALSFEAAKYVATNEYDKMVSSLGAKGTNAYTWLDQTVYVNDIPANALGKWLELEGERFSELVLRLFHTELEAVYEEFNIGQNNAFRKVNKALMESLYPSHPYGQQTTIGKGEHLKKPSMEKIHAYFDTYYVPNNMAIVLAGDFNPDDVIPMVEKHFGAYERKSVPEWTNPKQPEFKVPVEREVFSKESPSLTMAWRLDGIGSKDALLCQLMDLIVANGSAGLIDLNLVKKQRTGARTYSYFSGAYDYSFYCMAGQPKTGQSLEEVQKLLLGQLALVKKGEFPEWMIEAVINDQEYSEIKKMESNYGRANKMLNAFLYDQKWEDIVSHYKKMRALTKEDLVQFANEKLKDSRYAVVYKKEGKPRDIFSVEKPKITPLEVNREAISAFKKEWDKIETPSLKPVFLDFDTQIASTKLSNGIQLDHITNPYNQTFSLNYIVNMGAEHDQLLPIAIKYLPFLGTKKYSPAQVQEEFFKLGVSFDVFAANDVAYVTLAGLESSLEKGVELFEHILANATADEAALKNMIASIKKGRTDQKKEKGAILYNGMLNYAKYGHNSPLMDRLSENALDAIDANVLVEKIHSLTSYEHDIFYYGTKTPMEVSKVLNVHHKIPATLKPIPAKKEYKELDTKENKVIFVSLPDMTQAEIMMLSKGTDHFDLEEYVDSRLYNQYFGSGLSSIVFQEIRESRALAYSAYAMNGSPGKKTQPHYFRAFVGTQVDKMDQAIPAMKEIIEDMPVSEDLMQGAAEALTKKIESERITKSGIYWTYRGNKKKGFEHDLRKDVYEKVSALAQDKEAVIAAIKQFQAEKIKGRKYTYLVLGDKDKIDMKFLESLGTVEEFTIDEIFGEANKDGKQ</sequence>
<evidence type="ECO:0000256" key="8">
    <source>
        <dbReference type="RuleBase" id="RU004447"/>
    </source>
</evidence>
<dbReference type="AlphaFoldDB" id="A0A6S6S3N3"/>